<reference evidence="1 2" key="1">
    <citation type="submission" date="2016-03" db="EMBL/GenBank/DDBJ databases">
        <title>Niastella vici sp. nov., isolated from farmland soil.</title>
        <authorList>
            <person name="Chen L."/>
            <person name="Wang D."/>
            <person name="Yang S."/>
            <person name="Wang G."/>
        </authorList>
    </citation>
    <scope>NUCLEOTIDE SEQUENCE [LARGE SCALE GENOMIC DNA]</scope>
    <source>
        <strain evidence="1 2">DJ57</strain>
    </source>
</reference>
<gene>
    <name evidence="1" type="ORF">A3860_34705</name>
</gene>
<organism evidence="1 2">
    <name type="scientific">Niastella vici</name>
    <dbReference type="NCBI Taxonomy" id="1703345"/>
    <lineage>
        <taxon>Bacteria</taxon>
        <taxon>Pseudomonadati</taxon>
        <taxon>Bacteroidota</taxon>
        <taxon>Chitinophagia</taxon>
        <taxon>Chitinophagales</taxon>
        <taxon>Chitinophagaceae</taxon>
        <taxon>Niastella</taxon>
    </lineage>
</organism>
<sequence length="74" mass="8786">MVINYIRQRIEISDEELEEGLRYSVFKKYTKGKYIIRIGEYCRFIGFINKGLMVTTTIDIHQPFSTSKKAIFPF</sequence>
<dbReference type="InterPro" id="IPR014710">
    <property type="entry name" value="RmlC-like_jellyroll"/>
</dbReference>
<accession>A0A1V9FP18</accession>
<name>A0A1V9FP18_9BACT</name>
<dbReference type="SUPFAM" id="SSF51206">
    <property type="entry name" value="cAMP-binding domain-like"/>
    <property type="match status" value="1"/>
</dbReference>
<dbReference type="EMBL" id="LVYD01000066">
    <property type="protein sequence ID" value="OQP60083.1"/>
    <property type="molecule type" value="Genomic_DNA"/>
</dbReference>
<dbReference type="AlphaFoldDB" id="A0A1V9FP18"/>
<evidence type="ECO:0008006" key="3">
    <source>
        <dbReference type="Google" id="ProtNLM"/>
    </source>
</evidence>
<dbReference type="Proteomes" id="UP000192796">
    <property type="component" value="Unassembled WGS sequence"/>
</dbReference>
<dbReference type="InterPro" id="IPR018490">
    <property type="entry name" value="cNMP-bd_dom_sf"/>
</dbReference>
<evidence type="ECO:0000313" key="2">
    <source>
        <dbReference type="Proteomes" id="UP000192796"/>
    </source>
</evidence>
<keyword evidence="2" id="KW-1185">Reference proteome</keyword>
<evidence type="ECO:0000313" key="1">
    <source>
        <dbReference type="EMBL" id="OQP60083.1"/>
    </source>
</evidence>
<proteinExistence type="predicted"/>
<dbReference type="Gene3D" id="2.60.120.10">
    <property type="entry name" value="Jelly Rolls"/>
    <property type="match status" value="1"/>
</dbReference>
<comment type="caution">
    <text evidence="1">The sequence shown here is derived from an EMBL/GenBank/DDBJ whole genome shotgun (WGS) entry which is preliminary data.</text>
</comment>
<protein>
    <recommendedName>
        <fullName evidence="3">Cyclic nucleotide-binding domain-containing protein</fullName>
    </recommendedName>
</protein>